<feature type="domain" description="DNA ligase ATP-dependent N-terminal" evidence="7">
    <location>
        <begin position="277"/>
        <end position="433"/>
    </location>
</feature>
<feature type="region of interest" description="Disordered" evidence="6">
    <location>
        <begin position="64"/>
        <end position="222"/>
    </location>
</feature>
<keyword evidence="5" id="KW-0234">DNA repair</keyword>
<gene>
    <name evidence="8" type="ORF">PLXY2_LOCUS10184</name>
</gene>
<name>A0A8S4FSI0_PLUXY</name>
<protein>
    <submittedName>
        <fullName evidence="8">(diamondback moth) hypothetical protein</fullName>
    </submittedName>
</protein>
<dbReference type="EMBL" id="CAJHNJ030000044">
    <property type="protein sequence ID" value="CAG9131317.1"/>
    <property type="molecule type" value="Genomic_DNA"/>
</dbReference>
<dbReference type="PANTHER" id="PTHR45674">
    <property type="entry name" value="DNA LIGASE 1/3 FAMILY MEMBER"/>
    <property type="match status" value="1"/>
</dbReference>
<evidence type="ECO:0000256" key="2">
    <source>
        <dbReference type="ARBA" id="ARBA00022598"/>
    </source>
</evidence>
<feature type="compositionally biased region" description="Low complexity" evidence="6">
    <location>
        <begin position="76"/>
        <end position="98"/>
    </location>
</feature>
<feature type="compositionally biased region" description="Basic residues" evidence="6">
    <location>
        <begin position="106"/>
        <end position="115"/>
    </location>
</feature>
<dbReference type="InterPro" id="IPR050191">
    <property type="entry name" value="ATP-dep_DNA_ligase"/>
</dbReference>
<keyword evidence="3" id="KW-0227">DNA damage</keyword>
<evidence type="ECO:0000259" key="7">
    <source>
        <dbReference type="Pfam" id="PF04675"/>
    </source>
</evidence>
<feature type="compositionally biased region" description="Basic and acidic residues" evidence="6">
    <location>
        <begin position="190"/>
        <end position="222"/>
    </location>
</feature>
<evidence type="ECO:0000256" key="6">
    <source>
        <dbReference type="SAM" id="MobiDB-lite"/>
    </source>
</evidence>
<dbReference type="GO" id="GO:0006281">
    <property type="term" value="P:DNA repair"/>
    <property type="evidence" value="ECO:0007669"/>
    <property type="project" value="UniProtKB-KW"/>
</dbReference>
<dbReference type="Proteomes" id="UP000653454">
    <property type="component" value="Unassembled WGS sequence"/>
</dbReference>
<reference evidence="8" key="1">
    <citation type="submission" date="2020-11" db="EMBL/GenBank/DDBJ databases">
        <authorList>
            <person name="Whiteford S."/>
        </authorList>
    </citation>
    <scope>NUCLEOTIDE SEQUENCE</scope>
</reference>
<dbReference type="GO" id="GO:0005739">
    <property type="term" value="C:mitochondrion"/>
    <property type="evidence" value="ECO:0007669"/>
    <property type="project" value="TreeGrafter"/>
</dbReference>
<feature type="compositionally biased region" description="Basic and acidic residues" evidence="6">
    <location>
        <begin position="162"/>
        <end position="175"/>
    </location>
</feature>
<dbReference type="GO" id="GO:0003677">
    <property type="term" value="F:DNA binding"/>
    <property type="evidence" value="ECO:0007669"/>
    <property type="project" value="InterPro"/>
</dbReference>
<dbReference type="Pfam" id="PF04675">
    <property type="entry name" value="DNA_ligase_A_N"/>
    <property type="match status" value="1"/>
</dbReference>
<dbReference type="GO" id="GO:0006310">
    <property type="term" value="P:DNA recombination"/>
    <property type="evidence" value="ECO:0007669"/>
    <property type="project" value="UniProtKB-KW"/>
</dbReference>
<organism evidence="8 9">
    <name type="scientific">Plutella xylostella</name>
    <name type="common">Diamondback moth</name>
    <name type="synonym">Plutella maculipennis</name>
    <dbReference type="NCBI Taxonomy" id="51655"/>
    <lineage>
        <taxon>Eukaryota</taxon>
        <taxon>Metazoa</taxon>
        <taxon>Ecdysozoa</taxon>
        <taxon>Arthropoda</taxon>
        <taxon>Hexapoda</taxon>
        <taxon>Insecta</taxon>
        <taxon>Pterygota</taxon>
        <taxon>Neoptera</taxon>
        <taxon>Endopterygota</taxon>
        <taxon>Lepidoptera</taxon>
        <taxon>Glossata</taxon>
        <taxon>Ditrysia</taxon>
        <taxon>Yponomeutoidea</taxon>
        <taxon>Plutellidae</taxon>
        <taxon>Plutella</taxon>
    </lineage>
</organism>
<feature type="compositionally biased region" description="Low complexity" evidence="6">
    <location>
        <begin position="149"/>
        <end position="160"/>
    </location>
</feature>
<dbReference type="InterPro" id="IPR012308">
    <property type="entry name" value="DNA_ligase_ATP-dep_N"/>
</dbReference>
<dbReference type="AlphaFoldDB" id="A0A8S4FSI0"/>
<dbReference type="GO" id="GO:0005634">
    <property type="term" value="C:nucleus"/>
    <property type="evidence" value="ECO:0007669"/>
    <property type="project" value="TreeGrafter"/>
</dbReference>
<dbReference type="SUPFAM" id="SSF117018">
    <property type="entry name" value="ATP-dependent DNA ligase DNA-binding domain"/>
    <property type="match status" value="1"/>
</dbReference>
<keyword evidence="2" id="KW-0436">Ligase</keyword>
<evidence type="ECO:0000313" key="9">
    <source>
        <dbReference type="Proteomes" id="UP000653454"/>
    </source>
</evidence>
<sequence>MNILLRSLKRCTVVTFGNRFVYNVQPTENLLKLIVNIPASAWIIPHNTVTTMAQRSITSFFTKTPKKSIDKDSSLDSEASPSAKDTPPSSKTSTSEDTATTNSKTPVKKSVKRRRLESSGSESRSPQKSSPEPSPVKETKKKVKRQRIESSSSEQSQSPKKIPKEEKPSPIVEKKKSPKTYSSPKSKKVNVKEEKVPLVERNGKADKSKDNPKQKKEKDEVKSEVVKVEIELEVAKENKIKEEVTESKKVEETEYNPAKAKYHPIRDACWSEGQPVPYLALAKTLEAIEGTSARLKMIEILSNYFRSVMVLTPEDLLPSVYMCLNQLAPAYHSLELGIAETYLMKAIGQCTGRTLAQVKAAAQKSGDLGLVAEQARATQRTMFQSKPLEARKVFQALKDVAHMTGQASVNKKIGKIQSLYVACRNAEARYLIR</sequence>
<accession>A0A8S4FSI0</accession>
<dbReference type="GO" id="GO:0003910">
    <property type="term" value="F:DNA ligase (ATP) activity"/>
    <property type="evidence" value="ECO:0007669"/>
    <property type="project" value="InterPro"/>
</dbReference>
<feature type="compositionally biased region" description="Low complexity" evidence="6">
    <location>
        <begin position="118"/>
        <end position="131"/>
    </location>
</feature>
<evidence type="ECO:0000256" key="3">
    <source>
        <dbReference type="ARBA" id="ARBA00022763"/>
    </source>
</evidence>
<keyword evidence="4" id="KW-0233">DNA recombination</keyword>
<dbReference type="Gene3D" id="1.10.3260.10">
    <property type="entry name" value="DNA ligase, ATP-dependent, N-terminal domain"/>
    <property type="match status" value="1"/>
</dbReference>
<comment type="caution">
    <text evidence="8">The sequence shown here is derived from an EMBL/GenBank/DDBJ whole genome shotgun (WGS) entry which is preliminary data.</text>
</comment>
<dbReference type="GO" id="GO:1903461">
    <property type="term" value="P:Okazaki fragment processing involved in mitotic DNA replication"/>
    <property type="evidence" value="ECO:0007669"/>
    <property type="project" value="TreeGrafter"/>
</dbReference>
<evidence type="ECO:0000313" key="8">
    <source>
        <dbReference type="EMBL" id="CAG9131317.1"/>
    </source>
</evidence>
<proteinExistence type="inferred from homology"/>
<evidence type="ECO:0000256" key="1">
    <source>
        <dbReference type="ARBA" id="ARBA00007572"/>
    </source>
</evidence>
<dbReference type="InterPro" id="IPR036599">
    <property type="entry name" value="DNA_ligase_N_sf"/>
</dbReference>
<keyword evidence="9" id="KW-1185">Reference proteome</keyword>
<comment type="similarity">
    <text evidence="1">Belongs to the ATP-dependent DNA ligase family.</text>
</comment>
<evidence type="ECO:0000256" key="4">
    <source>
        <dbReference type="ARBA" id="ARBA00023172"/>
    </source>
</evidence>
<dbReference type="PANTHER" id="PTHR45674:SF4">
    <property type="entry name" value="DNA LIGASE 1"/>
    <property type="match status" value="1"/>
</dbReference>
<evidence type="ECO:0000256" key="5">
    <source>
        <dbReference type="ARBA" id="ARBA00023204"/>
    </source>
</evidence>